<evidence type="ECO:0000313" key="3">
    <source>
        <dbReference type="Proteomes" id="UP001458880"/>
    </source>
</evidence>
<proteinExistence type="predicted"/>
<feature type="compositionally biased region" description="Basic and acidic residues" evidence="1">
    <location>
        <begin position="166"/>
        <end position="189"/>
    </location>
</feature>
<dbReference type="AlphaFoldDB" id="A0AAW1LW05"/>
<keyword evidence="3" id="KW-1185">Reference proteome</keyword>
<gene>
    <name evidence="2" type="ORF">QE152_g10198</name>
</gene>
<accession>A0AAW1LW05</accession>
<feature type="region of interest" description="Disordered" evidence="1">
    <location>
        <begin position="15"/>
        <end position="63"/>
    </location>
</feature>
<reference evidence="2 3" key="1">
    <citation type="journal article" date="2024" name="BMC Genomics">
        <title>De novo assembly and annotation of Popillia japonica's genome with initial clues to its potential as an invasive pest.</title>
        <authorList>
            <person name="Cucini C."/>
            <person name="Boschi S."/>
            <person name="Funari R."/>
            <person name="Cardaioli E."/>
            <person name="Iannotti N."/>
            <person name="Marturano G."/>
            <person name="Paoli F."/>
            <person name="Bruttini M."/>
            <person name="Carapelli A."/>
            <person name="Frati F."/>
            <person name="Nardi F."/>
        </authorList>
    </citation>
    <scope>NUCLEOTIDE SEQUENCE [LARGE SCALE GENOMIC DNA]</scope>
    <source>
        <strain evidence="2">DMR45628</strain>
    </source>
</reference>
<evidence type="ECO:0000313" key="2">
    <source>
        <dbReference type="EMBL" id="KAK9738077.1"/>
    </source>
</evidence>
<dbReference type="Proteomes" id="UP001458880">
    <property type="component" value="Unassembled WGS sequence"/>
</dbReference>
<sequence length="189" mass="21321">MESILSTVSFSLTDFLPSEVTDQKPEQEEEPEDDKQRLICFNDDANDHQPQQNDPQPNSPLFNEATYTQDRINPDLLIRDAPSPNSTPITLLLGRPSTSSDLVLPGVTSPRDIIPLHKIKIKRKRSGRGVKSVLLTSTLHKIKIKRKRSGRGVKSVLLTSTPHKKHLEDLQKEKENKKTGKRSEERNTG</sequence>
<comment type="caution">
    <text evidence="2">The sequence shown here is derived from an EMBL/GenBank/DDBJ whole genome shotgun (WGS) entry which is preliminary data.</text>
</comment>
<feature type="compositionally biased region" description="Low complexity" evidence="1">
    <location>
        <begin position="48"/>
        <end position="60"/>
    </location>
</feature>
<protein>
    <submittedName>
        <fullName evidence="2">Uncharacterized protein</fullName>
    </submittedName>
</protein>
<name>A0AAW1LW05_POPJA</name>
<organism evidence="2 3">
    <name type="scientific">Popillia japonica</name>
    <name type="common">Japanese beetle</name>
    <dbReference type="NCBI Taxonomy" id="7064"/>
    <lineage>
        <taxon>Eukaryota</taxon>
        <taxon>Metazoa</taxon>
        <taxon>Ecdysozoa</taxon>
        <taxon>Arthropoda</taxon>
        <taxon>Hexapoda</taxon>
        <taxon>Insecta</taxon>
        <taxon>Pterygota</taxon>
        <taxon>Neoptera</taxon>
        <taxon>Endopterygota</taxon>
        <taxon>Coleoptera</taxon>
        <taxon>Polyphaga</taxon>
        <taxon>Scarabaeiformia</taxon>
        <taxon>Scarabaeidae</taxon>
        <taxon>Rutelinae</taxon>
        <taxon>Popillia</taxon>
    </lineage>
</organism>
<evidence type="ECO:0000256" key="1">
    <source>
        <dbReference type="SAM" id="MobiDB-lite"/>
    </source>
</evidence>
<feature type="region of interest" description="Disordered" evidence="1">
    <location>
        <begin position="146"/>
        <end position="189"/>
    </location>
</feature>
<dbReference type="EMBL" id="JASPKY010000091">
    <property type="protein sequence ID" value="KAK9738077.1"/>
    <property type="molecule type" value="Genomic_DNA"/>
</dbReference>